<keyword evidence="3" id="KW-0732">Signal</keyword>
<evidence type="ECO:0000313" key="4">
    <source>
        <dbReference type="EMBL" id="KAL3229177.1"/>
    </source>
</evidence>
<keyword evidence="5" id="KW-1185">Reference proteome</keyword>
<accession>A0ABR4NMY6</accession>
<reference evidence="4 5" key="1">
    <citation type="submission" date="2024-05" db="EMBL/GenBank/DDBJ databases">
        <title>Long read based assembly of the Candida bracarensis genome reveals expanded adhesin content.</title>
        <authorList>
            <person name="Marcet-Houben M."/>
            <person name="Ksiezopolska E."/>
            <person name="Gabaldon T."/>
        </authorList>
    </citation>
    <scope>NUCLEOTIDE SEQUENCE [LARGE SCALE GENOMIC DNA]</scope>
    <source>
        <strain evidence="4 5">CBM6</strain>
    </source>
</reference>
<dbReference type="InterPro" id="IPR018520">
    <property type="entry name" value="UPP_synth-like_CS"/>
</dbReference>
<evidence type="ECO:0000256" key="1">
    <source>
        <dbReference type="ARBA" id="ARBA00022679"/>
    </source>
</evidence>
<protein>
    <recommendedName>
        <fullName evidence="2">Alkyl transferase</fullName>
        <ecNumber evidence="2">2.5.1.-</ecNumber>
    </recommendedName>
</protein>
<dbReference type="PROSITE" id="PS01066">
    <property type="entry name" value="UPP_SYNTHASE"/>
    <property type="match status" value="1"/>
</dbReference>
<dbReference type="EC" id="2.5.1.-" evidence="2"/>
<gene>
    <name evidence="4" type="ORF">RNJ44_02264</name>
</gene>
<dbReference type="PANTHER" id="PTHR10291">
    <property type="entry name" value="DEHYDRODOLICHYL DIPHOSPHATE SYNTHASE FAMILY MEMBER"/>
    <property type="match status" value="1"/>
</dbReference>
<feature type="signal peptide" evidence="3">
    <location>
        <begin position="1"/>
        <end position="21"/>
    </location>
</feature>
<dbReference type="InterPro" id="IPR001441">
    <property type="entry name" value="UPP_synth-like"/>
</dbReference>
<evidence type="ECO:0000313" key="5">
    <source>
        <dbReference type="Proteomes" id="UP001623330"/>
    </source>
</evidence>
<dbReference type="NCBIfam" id="TIGR00055">
    <property type="entry name" value="uppS"/>
    <property type="match status" value="1"/>
</dbReference>
<evidence type="ECO:0000256" key="3">
    <source>
        <dbReference type="SAM" id="SignalP"/>
    </source>
</evidence>
<dbReference type="PANTHER" id="PTHR10291:SF2">
    <property type="entry name" value="DEHYDRODOLICHYL DIPHOSPHATE SYNTHASE COMPLEX SUBUNIT SRT1"/>
    <property type="match status" value="1"/>
</dbReference>
<dbReference type="InterPro" id="IPR036424">
    <property type="entry name" value="UPP_synth-like_sf"/>
</dbReference>
<evidence type="ECO:0000256" key="2">
    <source>
        <dbReference type="RuleBase" id="RU363018"/>
    </source>
</evidence>
<organism evidence="4 5">
    <name type="scientific">Nakaseomyces bracarensis</name>
    <dbReference type="NCBI Taxonomy" id="273131"/>
    <lineage>
        <taxon>Eukaryota</taxon>
        <taxon>Fungi</taxon>
        <taxon>Dikarya</taxon>
        <taxon>Ascomycota</taxon>
        <taxon>Saccharomycotina</taxon>
        <taxon>Saccharomycetes</taxon>
        <taxon>Saccharomycetales</taxon>
        <taxon>Saccharomycetaceae</taxon>
        <taxon>Nakaseomyces</taxon>
    </lineage>
</organism>
<comment type="caution">
    <text evidence="4">The sequence shown here is derived from an EMBL/GenBank/DDBJ whole genome shotgun (WGS) entry which is preliminary data.</text>
</comment>
<dbReference type="Pfam" id="PF01255">
    <property type="entry name" value="Prenyltransf"/>
    <property type="match status" value="1"/>
</dbReference>
<dbReference type="SUPFAM" id="SSF64005">
    <property type="entry name" value="Undecaprenyl diphosphate synthase"/>
    <property type="match status" value="1"/>
</dbReference>
<sequence>MLHWVRRGAIWLITFISLMVGRVSDYIEEYSFVILQLAGDNVYVDAIIFRIKRLLIDMLRTGPLPTHVSFIMDGNRRYARGRKLSIKNGHEAGGETLLTLVYICKSLGIKCVSAYAFSIENFSRPKEEVDSLMGLFSKKMDEFAERANDFKDPLYGCSFRVVGDMSLLDEELKSKISNVESKTEGGNFILYLCFPYTSRNDIAHAVTETVSIYTEGPGKDESELTIRELTNQMYFGPFSNKVDLLIRTSGHMRLSDYMLWQINEHSTIEFSDTLWPQFSFLQMYLILLKWSMFRVIQNYNNSNIDNNSKVAEKIYKPYKRFLNLTSLSSLPEPPIAVSIVGGKD</sequence>
<feature type="chain" id="PRO_5047169068" description="Alkyl transferase" evidence="3">
    <location>
        <begin position="22"/>
        <end position="344"/>
    </location>
</feature>
<keyword evidence="1 2" id="KW-0808">Transferase</keyword>
<proteinExistence type="inferred from homology"/>
<dbReference type="Gene3D" id="3.40.1180.10">
    <property type="entry name" value="Decaprenyl diphosphate synthase-like"/>
    <property type="match status" value="1"/>
</dbReference>
<name>A0ABR4NMY6_9SACH</name>
<dbReference type="CDD" id="cd00475">
    <property type="entry name" value="Cis_IPPS"/>
    <property type="match status" value="1"/>
</dbReference>
<dbReference type="EMBL" id="JBEVYD010000012">
    <property type="protein sequence ID" value="KAL3229177.1"/>
    <property type="molecule type" value="Genomic_DNA"/>
</dbReference>
<comment type="similarity">
    <text evidence="2">Belongs to the UPP synthase family.</text>
</comment>
<dbReference type="Proteomes" id="UP001623330">
    <property type="component" value="Unassembled WGS sequence"/>
</dbReference>